<keyword evidence="2" id="KW-0812">Transmembrane</keyword>
<dbReference type="Proteomes" id="UP001497457">
    <property type="component" value="Chromosome 19rd"/>
</dbReference>
<sequence length="547" mass="63539">MDQCGTSHRETVDIDDMESYMIKNLTYYRSSCKDHDQGRKLCTIPRVPKHIKLANKLLYEPKVLSVGPYYHGNTTLHFMERLKWDCLDYVLKQNTRKKLEDYLTVLESVERKARSCYSEEATMESNMFLRMLLLDGCFIIVYLCGTNALHGNTHKDNGSSSPHLAKQNEIMEHDRTTAESTRGSESSSSPTQSVDVVLIDSGKLRHSYEDPNQSRRDPVMLWYNSHALRDLMLLENQLPFFVVKRIYELLAGEKNVELLTETVCQYVKDNVRKYTTTALELDGKEDFGHLLQLCHKYFRPHIRPQHQQKASNKWFHTLQLKYFKLSYNSEETCFDQQSYCINVDQAPKRWRRAEQYHEAGIEFKRKENDEQNPHSLLDITFYKGEVEMPCLLIEENTACLLRNLVAFEQACPQFGNDLSAYMVLISQLASTPSDVALLARKGIIIHHMRTDDEVSTLFSNLGKNLDFDLSGTYYLKSVCHMMEEYYQNRINRWMAWLWHNHLKNPWLVLAVLAAAVVLLCTILQSLLALLSYLDQIEDTNKAANHDG</sequence>
<feature type="compositionally biased region" description="Low complexity" evidence="1">
    <location>
        <begin position="178"/>
        <end position="193"/>
    </location>
</feature>
<evidence type="ECO:0000313" key="4">
    <source>
        <dbReference type="Proteomes" id="UP001497457"/>
    </source>
</evidence>
<keyword evidence="2" id="KW-1133">Transmembrane helix</keyword>
<feature type="region of interest" description="Disordered" evidence="1">
    <location>
        <begin position="174"/>
        <end position="193"/>
    </location>
</feature>
<dbReference type="Pfam" id="PF03140">
    <property type="entry name" value="DUF247"/>
    <property type="match status" value="1"/>
</dbReference>
<dbReference type="InterPro" id="IPR004158">
    <property type="entry name" value="DUF247_pln"/>
</dbReference>
<dbReference type="AlphaFoldDB" id="A0ABC8ZPG3"/>
<dbReference type="PANTHER" id="PTHR31170">
    <property type="entry name" value="BNAC04G53230D PROTEIN"/>
    <property type="match status" value="1"/>
</dbReference>
<protein>
    <submittedName>
        <fullName evidence="3">Uncharacterized protein</fullName>
    </submittedName>
</protein>
<dbReference type="PANTHER" id="PTHR31170:SF18">
    <property type="entry name" value="(WILD MALAYSIAN BANANA) HYPOTHETICAL PROTEIN"/>
    <property type="match status" value="1"/>
</dbReference>
<name>A0ABC8ZPG3_9POAL</name>
<evidence type="ECO:0000256" key="2">
    <source>
        <dbReference type="SAM" id="Phobius"/>
    </source>
</evidence>
<evidence type="ECO:0000256" key="1">
    <source>
        <dbReference type="SAM" id="MobiDB-lite"/>
    </source>
</evidence>
<dbReference type="EMBL" id="OZ075129">
    <property type="protein sequence ID" value="CAL4963425.1"/>
    <property type="molecule type" value="Genomic_DNA"/>
</dbReference>
<gene>
    <name evidence="3" type="ORF">URODEC1_LOCUS46162</name>
</gene>
<evidence type="ECO:0000313" key="3">
    <source>
        <dbReference type="EMBL" id="CAL4963425.1"/>
    </source>
</evidence>
<feature type="transmembrane region" description="Helical" evidence="2">
    <location>
        <begin position="506"/>
        <end position="533"/>
    </location>
</feature>
<keyword evidence="4" id="KW-1185">Reference proteome</keyword>
<reference evidence="3" key="1">
    <citation type="submission" date="2024-10" db="EMBL/GenBank/DDBJ databases">
        <authorList>
            <person name="Ryan C."/>
        </authorList>
    </citation>
    <scope>NUCLEOTIDE SEQUENCE [LARGE SCALE GENOMIC DNA]</scope>
</reference>
<proteinExistence type="predicted"/>
<keyword evidence="2" id="KW-0472">Membrane</keyword>
<organism evidence="3 4">
    <name type="scientific">Urochloa decumbens</name>
    <dbReference type="NCBI Taxonomy" id="240449"/>
    <lineage>
        <taxon>Eukaryota</taxon>
        <taxon>Viridiplantae</taxon>
        <taxon>Streptophyta</taxon>
        <taxon>Embryophyta</taxon>
        <taxon>Tracheophyta</taxon>
        <taxon>Spermatophyta</taxon>
        <taxon>Magnoliopsida</taxon>
        <taxon>Liliopsida</taxon>
        <taxon>Poales</taxon>
        <taxon>Poaceae</taxon>
        <taxon>PACMAD clade</taxon>
        <taxon>Panicoideae</taxon>
        <taxon>Panicodae</taxon>
        <taxon>Paniceae</taxon>
        <taxon>Melinidinae</taxon>
        <taxon>Urochloa</taxon>
    </lineage>
</organism>
<accession>A0ABC8ZPG3</accession>